<name>A0ABX0ITA5_9FLAO</name>
<keyword evidence="2" id="KW-1185">Reference proteome</keyword>
<dbReference type="NCBIfam" id="TIGR01200">
    <property type="entry name" value="GLPGLI"/>
    <property type="match status" value="1"/>
</dbReference>
<sequence length="225" mass="26363">MKKEILLFVVLCTSFVYSQNNVAKYNVLFKVENQKKESPFFDKISEASKNLEFELIFNDSISYFSTSKKMILDDNSFEKVASKIISKGEYLYKKKESLFLVINDHLYYEKKANELNWELTSEKKIIQNLTCYKATKVKKVVNQKGTFNHQITAWFCPEIPFSYGPNEYNGLPGLIVELIEMPANHFVLKSLTFKKEDAEIIELNKLNKIDEKKYYDVIKSNLPQR</sequence>
<proteinExistence type="predicted"/>
<accession>A0ABX0ITA5</accession>
<reference evidence="1 2" key="2">
    <citation type="submission" date="2019-05" db="EMBL/GenBank/DDBJ databases">
        <authorList>
            <person name="Lianzixin W."/>
        </authorList>
    </citation>
    <scope>NUCLEOTIDE SEQUENCE [LARGE SCALE GENOMIC DNA]</scope>
    <source>
        <strain evidence="1 2">EC11</strain>
    </source>
</reference>
<dbReference type="EMBL" id="VEVQ02000007">
    <property type="protein sequence ID" value="NHN26350.1"/>
    <property type="molecule type" value="Genomic_DNA"/>
</dbReference>
<dbReference type="InterPro" id="IPR005901">
    <property type="entry name" value="GLPGLI"/>
</dbReference>
<reference evidence="1 2" key="3">
    <citation type="submission" date="2020-02" db="EMBL/GenBank/DDBJ databases">
        <title>Flavobacterium profundi sp. nov., isolated from a deep-sea seamount.</title>
        <authorList>
            <person name="Zhang D.-C."/>
        </authorList>
    </citation>
    <scope>NUCLEOTIDE SEQUENCE [LARGE SCALE GENOMIC DNA]</scope>
    <source>
        <strain evidence="1 2">EC11</strain>
    </source>
</reference>
<evidence type="ECO:0000313" key="2">
    <source>
        <dbReference type="Proteomes" id="UP000817854"/>
    </source>
</evidence>
<comment type="caution">
    <text evidence="1">The sequence shown here is derived from an EMBL/GenBank/DDBJ whole genome shotgun (WGS) entry which is preliminary data.</text>
</comment>
<evidence type="ECO:0000313" key="1">
    <source>
        <dbReference type="EMBL" id="NHN26350.1"/>
    </source>
</evidence>
<gene>
    <name evidence="1" type="ORF">FIA58_011730</name>
</gene>
<reference evidence="2" key="1">
    <citation type="submission" date="2019-05" db="EMBL/GenBank/DDBJ databases">
        <title>Flavobacterium profundi sp. nov., isolated from a deep-sea seamount.</title>
        <authorList>
            <person name="Zhang D.-C."/>
        </authorList>
    </citation>
    <scope>NUCLEOTIDE SEQUENCE [LARGE SCALE GENOMIC DNA]</scope>
    <source>
        <strain evidence="2">EC11</strain>
    </source>
</reference>
<protein>
    <submittedName>
        <fullName evidence="1">GLPGLI family protein</fullName>
    </submittedName>
</protein>
<dbReference type="RefSeq" id="WP_140962681.1">
    <property type="nucleotide sequence ID" value="NZ_VEVQ02000007.1"/>
</dbReference>
<dbReference type="Pfam" id="PF09697">
    <property type="entry name" value="Porph_ging"/>
    <property type="match status" value="1"/>
</dbReference>
<organism evidence="1 2">
    <name type="scientific">Flavobacterium jejuense</name>
    <dbReference type="NCBI Taxonomy" id="1544455"/>
    <lineage>
        <taxon>Bacteria</taxon>
        <taxon>Pseudomonadati</taxon>
        <taxon>Bacteroidota</taxon>
        <taxon>Flavobacteriia</taxon>
        <taxon>Flavobacteriales</taxon>
        <taxon>Flavobacteriaceae</taxon>
        <taxon>Flavobacterium</taxon>
    </lineage>
</organism>
<dbReference type="Proteomes" id="UP000817854">
    <property type="component" value="Unassembled WGS sequence"/>
</dbReference>